<gene>
    <name evidence="4" type="ORF">DLAC_06561</name>
</gene>
<dbReference type="PANTHER" id="PTHR12673:SF114">
    <property type="entry name" value="DH DOMAIN-CONTAINING PROTEIN"/>
    <property type="match status" value="1"/>
</dbReference>
<dbReference type="Gene3D" id="1.20.900.10">
    <property type="entry name" value="Dbl homology (DH) domain"/>
    <property type="match status" value="1"/>
</dbReference>
<keyword evidence="5" id="KW-1185">Reference proteome</keyword>
<dbReference type="InterPro" id="IPR011989">
    <property type="entry name" value="ARM-like"/>
</dbReference>
<dbReference type="CDD" id="cd00160">
    <property type="entry name" value="RhoGEF"/>
    <property type="match status" value="1"/>
</dbReference>
<protein>
    <submittedName>
        <fullName evidence="4">Pleckstrin (PH) domain-containing protein</fullName>
    </submittedName>
</protein>
<dbReference type="PANTHER" id="PTHR12673">
    <property type="entry name" value="FACIOGENITAL DYSPLASIA PROTEIN"/>
    <property type="match status" value="1"/>
</dbReference>
<dbReference type="AlphaFoldDB" id="A0A151ZF24"/>
<organism evidence="4 5">
    <name type="scientific">Tieghemostelium lacteum</name>
    <name type="common">Slime mold</name>
    <name type="synonym">Dictyostelium lacteum</name>
    <dbReference type="NCBI Taxonomy" id="361077"/>
    <lineage>
        <taxon>Eukaryota</taxon>
        <taxon>Amoebozoa</taxon>
        <taxon>Evosea</taxon>
        <taxon>Eumycetozoa</taxon>
        <taxon>Dictyostelia</taxon>
        <taxon>Dictyosteliales</taxon>
        <taxon>Raperosteliaceae</taxon>
        <taxon>Tieghemostelium</taxon>
    </lineage>
</organism>
<dbReference type="InterPro" id="IPR000219">
    <property type="entry name" value="DH_dom"/>
</dbReference>
<dbReference type="SMART" id="SM00233">
    <property type="entry name" value="PH"/>
    <property type="match status" value="1"/>
</dbReference>
<reference evidence="4 5" key="1">
    <citation type="submission" date="2015-12" db="EMBL/GenBank/DDBJ databases">
        <title>Dictyostelia acquired genes for synthesis and detection of signals that induce cell-type specialization by lateral gene transfer from prokaryotes.</title>
        <authorList>
            <person name="Gloeckner G."/>
            <person name="Schaap P."/>
        </authorList>
    </citation>
    <scope>NUCLEOTIDE SEQUENCE [LARGE SCALE GENOMIC DNA]</scope>
    <source>
        <strain evidence="4 5">TK</strain>
    </source>
</reference>
<dbReference type="InterPro" id="IPR051092">
    <property type="entry name" value="FYVE_RhoGEF_PH"/>
</dbReference>
<dbReference type="SMART" id="SM00185">
    <property type="entry name" value="ARM"/>
    <property type="match status" value="7"/>
</dbReference>
<dbReference type="SUPFAM" id="SSF48065">
    <property type="entry name" value="DBL homology domain (DH-domain)"/>
    <property type="match status" value="1"/>
</dbReference>
<evidence type="ECO:0000259" key="3">
    <source>
        <dbReference type="PROSITE" id="PS50010"/>
    </source>
</evidence>
<feature type="compositionally biased region" description="Basic and acidic residues" evidence="2">
    <location>
        <begin position="839"/>
        <end position="870"/>
    </location>
</feature>
<dbReference type="Proteomes" id="UP000076078">
    <property type="component" value="Unassembled WGS sequence"/>
</dbReference>
<dbReference type="FunCoup" id="A0A151ZF24">
    <property type="interactions" value="577"/>
</dbReference>
<dbReference type="OMA" id="HIVQEIM"/>
<dbReference type="InterPro" id="IPR016024">
    <property type="entry name" value="ARM-type_fold"/>
</dbReference>
<dbReference type="SMART" id="SM00325">
    <property type="entry name" value="RhoGEF"/>
    <property type="match status" value="1"/>
</dbReference>
<feature type="region of interest" description="Disordered" evidence="2">
    <location>
        <begin position="622"/>
        <end position="646"/>
    </location>
</feature>
<dbReference type="SUPFAM" id="SSF48371">
    <property type="entry name" value="ARM repeat"/>
    <property type="match status" value="2"/>
</dbReference>
<feature type="region of interest" description="Disordered" evidence="2">
    <location>
        <begin position="713"/>
        <end position="755"/>
    </location>
</feature>
<dbReference type="GO" id="GO:0005085">
    <property type="term" value="F:guanyl-nucleotide exchange factor activity"/>
    <property type="evidence" value="ECO:0007669"/>
    <property type="project" value="InterPro"/>
</dbReference>
<evidence type="ECO:0000256" key="2">
    <source>
        <dbReference type="SAM" id="MobiDB-lite"/>
    </source>
</evidence>
<dbReference type="PROSITE" id="PS50010">
    <property type="entry name" value="DH_2"/>
    <property type="match status" value="1"/>
</dbReference>
<name>A0A151ZF24_TIELA</name>
<feature type="compositionally biased region" description="Acidic residues" evidence="2">
    <location>
        <begin position="625"/>
        <end position="637"/>
    </location>
</feature>
<sequence>MSNYFFDQNLEPQVKRFLEDVDDLVKNKSASMVEKLIELVDSEEKPNALMMLAYSTQSPQNKDIARELGLIKLFLKNSHPSQLPLSTSIVKNSVMGAMILANTGDANKQCIADEGGIETIFDLIQDILEIIKSPKDGMKMDDIMTTLSQSINLIIILSTLAQLREKLGSVKNFIVLNQLVGFQFPQQLDLQHQVQERALSSLNNICILKENKDNAKKAGCIDNVLKLFTAKKVQVQDGSLRWIYNMTIIDTAREHIRQSKGIEAYVQYIKENPKETQLILFALKGFSNMAVDRQTIEYILTQTAADENFLKPVLDLLNPSSELQILDQVLSLVQNLVSEENLLDQVAKFGILPRIHSAVKGMPLQNTTQQSIMVKSTCIITALITSEDQQQQSVENGILALLVEYLSSGSPDVRKEAAKALANATPYFDDVRAEIGKQGGVKACLDLLLSSDKELVKQAARSLVNLARNTQNEEAIYEAKGLEHSIRLINSPEKDLKMLGTKLLVNLSLNEKARIAFCQKGGLAIVASLLTGNDIELQLQGTKIVTNLAISGRNRKLMNENVPELIPALQKLLSTTVQGQFVNETKAQADVALNNLAFPYENSYDGLDFGLEDHIQLNIQSQYERDDEEDEDEDQDEKEAKRRQEEEELRLLAEKEVEERKRIMEEEMKRIEQRRKQEQEKREQEELAAKQKKEEAEKLRLAQEALEKLRLEEEAKKQQQAEAQRKKENEEKERLEQERINHLTQQQKLKEEQERKEKLEKERLLEEERVKKQKEQEEKERLAKIEQDRIKKEKEEEAERLRVQQEEKERKERQAREEEMRRLEEEQLLKMQQEIKQKELDIQRKKEEEEQRRKKEENDKKLQDQQDKASQESARLAQEASKAQKRTHIVQEIMQVEVNYVKNLNLIVRKFLHPLSSAAASKRPIITQDKINAIFSTVDNINNHNSILCDGLTSRIKRWLADNKSHPLLIGDIFAKINTFMNDYSKYINNYNNSMKTYNEARKTNVPFAQFIKKVENDPELNDKELENLLITPVQQFPRYIMLIQDLIRNTNEDHPDFKQLNESLEKIKHSTSYINEKKREAEDAFAMLSINQSLHGKVPNHFLAPHRKFIKEGGILFGSSSGSFKDKDPVVFLFNDMIMMTIKHPTKIGEYRYRYSLMLVPGTNIEDLASVNNGFMVKTPAQWWSFSCSSPTEKSNWVEAINKTLKNLPKEALKTNSVTNSTSSSKSKLF</sequence>
<feature type="domain" description="DH" evidence="3">
    <location>
        <begin position="885"/>
        <end position="1078"/>
    </location>
</feature>
<dbReference type="FunFam" id="1.20.900.10:FF:000003">
    <property type="entry name" value="Rho guanine nucleotide exchange factor 10 like"/>
    <property type="match status" value="1"/>
</dbReference>
<dbReference type="Pfam" id="PF00514">
    <property type="entry name" value="Arm"/>
    <property type="match status" value="2"/>
</dbReference>
<evidence type="ECO:0000313" key="4">
    <source>
        <dbReference type="EMBL" id="KYQ92572.1"/>
    </source>
</evidence>
<evidence type="ECO:0000313" key="5">
    <source>
        <dbReference type="Proteomes" id="UP000076078"/>
    </source>
</evidence>
<dbReference type="EMBL" id="LODT01000029">
    <property type="protein sequence ID" value="KYQ92572.1"/>
    <property type="molecule type" value="Genomic_DNA"/>
</dbReference>
<feature type="region of interest" description="Disordered" evidence="2">
    <location>
        <begin position="839"/>
        <end position="880"/>
    </location>
</feature>
<dbReference type="InterPro" id="IPR011993">
    <property type="entry name" value="PH-like_dom_sf"/>
</dbReference>
<accession>A0A151ZF24</accession>
<feature type="repeat" description="ARM" evidence="1">
    <location>
        <begin position="439"/>
        <end position="481"/>
    </location>
</feature>
<comment type="caution">
    <text evidence="4">The sequence shown here is derived from an EMBL/GenBank/DDBJ whole genome shotgun (WGS) entry which is preliminary data.</text>
</comment>
<dbReference type="Gene3D" id="1.25.10.10">
    <property type="entry name" value="Leucine-rich Repeat Variant"/>
    <property type="match status" value="2"/>
</dbReference>
<dbReference type="Pfam" id="PF00621">
    <property type="entry name" value="RhoGEF"/>
    <property type="match status" value="1"/>
</dbReference>
<evidence type="ECO:0000256" key="1">
    <source>
        <dbReference type="PROSITE-ProRule" id="PRU00259"/>
    </source>
</evidence>
<feature type="compositionally biased region" description="Basic and acidic residues" evidence="2">
    <location>
        <begin position="713"/>
        <end position="741"/>
    </location>
</feature>
<feature type="region of interest" description="Disordered" evidence="2">
    <location>
        <begin position="769"/>
        <end position="818"/>
    </location>
</feature>
<dbReference type="OrthoDB" id="660555at2759"/>
<dbReference type="InterPro" id="IPR035899">
    <property type="entry name" value="DBL_dom_sf"/>
</dbReference>
<dbReference type="InParanoid" id="A0A151ZF24"/>
<dbReference type="PROSITE" id="PS50176">
    <property type="entry name" value="ARM_REPEAT"/>
    <property type="match status" value="1"/>
</dbReference>
<dbReference type="InterPro" id="IPR000225">
    <property type="entry name" value="Armadillo"/>
</dbReference>
<dbReference type="GO" id="GO:0005737">
    <property type="term" value="C:cytoplasm"/>
    <property type="evidence" value="ECO:0007669"/>
    <property type="project" value="TreeGrafter"/>
</dbReference>
<dbReference type="Gene3D" id="2.30.29.30">
    <property type="entry name" value="Pleckstrin-homology domain (PH domain)/Phosphotyrosine-binding domain (PTB)"/>
    <property type="match status" value="1"/>
</dbReference>
<dbReference type="InterPro" id="IPR001849">
    <property type="entry name" value="PH_domain"/>
</dbReference>
<feature type="region of interest" description="Disordered" evidence="2">
    <location>
        <begin position="674"/>
        <end position="695"/>
    </location>
</feature>
<proteinExistence type="predicted"/>
<dbReference type="SUPFAM" id="SSF50729">
    <property type="entry name" value="PH domain-like"/>
    <property type="match status" value="1"/>
</dbReference>